<organism evidence="2">
    <name type="scientific">Lotharella globosa</name>
    <dbReference type="NCBI Taxonomy" id="91324"/>
    <lineage>
        <taxon>Eukaryota</taxon>
        <taxon>Sar</taxon>
        <taxon>Rhizaria</taxon>
        <taxon>Cercozoa</taxon>
        <taxon>Chlorarachniophyceae</taxon>
        <taxon>Lotharella</taxon>
    </lineage>
</organism>
<reference evidence="2" key="1">
    <citation type="submission" date="2021-01" db="EMBL/GenBank/DDBJ databases">
        <authorList>
            <person name="Corre E."/>
            <person name="Pelletier E."/>
            <person name="Niang G."/>
            <person name="Scheremetjew M."/>
            <person name="Finn R."/>
            <person name="Kale V."/>
            <person name="Holt S."/>
            <person name="Cochrane G."/>
            <person name="Meng A."/>
            <person name="Brown T."/>
            <person name="Cohen L."/>
        </authorList>
    </citation>
    <scope>NUCLEOTIDE SEQUENCE</scope>
    <source>
        <strain evidence="2">CCCM811</strain>
    </source>
</reference>
<evidence type="ECO:0000313" key="2">
    <source>
        <dbReference type="EMBL" id="CAE0663047.1"/>
    </source>
</evidence>
<dbReference type="AlphaFoldDB" id="A0A7S3YV90"/>
<dbReference type="EMBL" id="HBIV01020266">
    <property type="protein sequence ID" value="CAE0663047.1"/>
    <property type="molecule type" value="Transcribed_RNA"/>
</dbReference>
<keyword evidence="1" id="KW-0175">Coiled coil</keyword>
<accession>A0A7S3YV90</accession>
<feature type="coiled-coil region" evidence="1">
    <location>
        <begin position="135"/>
        <end position="169"/>
    </location>
</feature>
<gene>
    <name evidence="2" type="ORF">LGLO00237_LOCUS14648</name>
</gene>
<evidence type="ECO:0000256" key="1">
    <source>
        <dbReference type="SAM" id="Coils"/>
    </source>
</evidence>
<proteinExistence type="predicted"/>
<name>A0A7S3YV90_9EUKA</name>
<protein>
    <submittedName>
        <fullName evidence="2">Uncharacterized protein</fullName>
    </submittedName>
</protein>
<sequence>MPSGREGTHLPPPAPVRGLSMEVKLKPCTYRSFGCPVKLSEDLLNKHLEEDVETHLNLVTKALNLEKSQKEFQKEVIQVATRRCREADGENMQLRKQLQALELFEQLVTGSINESKLSKKFSTDDEKSESREDNIAASSRKLQTLLQEHKDISDEVKKLKEELAQTTDDTEVREVPEVRLLMKLTLNI</sequence>